<accession>A0ABV0UFU8</accession>
<feature type="region of interest" description="Disordered" evidence="1">
    <location>
        <begin position="127"/>
        <end position="157"/>
    </location>
</feature>
<evidence type="ECO:0000256" key="1">
    <source>
        <dbReference type="SAM" id="MobiDB-lite"/>
    </source>
</evidence>
<feature type="compositionally biased region" description="Polar residues" evidence="1">
    <location>
        <begin position="141"/>
        <end position="157"/>
    </location>
</feature>
<evidence type="ECO:0000313" key="3">
    <source>
        <dbReference type="Proteomes" id="UP001482620"/>
    </source>
</evidence>
<comment type="caution">
    <text evidence="2">The sequence shown here is derived from an EMBL/GenBank/DDBJ whole genome shotgun (WGS) entry which is preliminary data.</text>
</comment>
<gene>
    <name evidence="2" type="ORF">ILYODFUR_002663</name>
</gene>
<keyword evidence="3" id="KW-1185">Reference proteome</keyword>
<dbReference type="EMBL" id="JAHRIQ010069640">
    <property type="protein sequence ID" value="MEQ2243013.1"/>
    <property type="molecule type" value="Genomic_DNA"/>
</dbReference>
<reference evidence="2 3" key="1">
    <citation type="submission" date="2021-06" db="EMBL/GenBank/DDBJ databases">
        <authorList>
            <person name="Palmer J.M."/>
        </authorList>
    </citation>
    <scope>NUCLEOTIDE SEQUENCE [LARGE SCALE GENOMIC DNA]</scope>
    <source>
        <strain evidence="3">if_2019</strain>
        <tissue evidence="2">Muscle</tissue>
    </source>
</reference>
<dbReference type="Proteomes" id="UP001482620">
    <property type="component" value="Unassembled WGS sequence"/>
</dbReference>
<sequence length="173" mass="18950">MLLPSICLHFGPIQPQTVTLRGDLLCHALPHCCLLSLVCFSGLSTSWGLSWSNQEEPRVTDSLRQMPDYSNSLSGKQNPVQCLFMDSSPLPLRFQVHRGTHSSPGCSSISTLWTHLRSTIITHLPVHPPSSSSVSGKHNTRTVTNPHRSHNLPTSASVEMLTPFLASSSSQQQ</sequence>
<protein>
    <submittedName>
        <fullName evidence="2">Uncharacterized protein</fullName>
    </submittedName>
</protein>
<proteinExistence type="predicted"/>
<name>A0ABV0UFU8_9TELE</name>
<evidence type="ECO:0000313" key="2">
    <source>
        <dbReference type="EMBL" id="MEQ2243013.1"/>
    </source>
</evidence>
<organism evidence="2 3">
    <name type="scientific">Ilyodon furcidens</name>
    <name type="common">goldbreast splitfin</name>
    <dbReference type="NCBI Taxonomy" id="33524"/>
    <lineage>
        <taxon>Eukaryota</taxon>
        <taxon>Metazoa</taxon>
        <taxon>Chordata</taxon>
        <taxon>Craniata</taxon>
        <taxon>Vertebrata</taxon>
        <taxon>Euteleostomi</taxon>
        <taxon>Actinopterygii</taxon>
        <taxon>Neopterygii</taxon>
        <taxon>Teleostei</taxon>
        <taxon>Neoteleostei</taxon>
        <taxon>Acanthomorphata</taxon>
        <taxon>Ovalentaria</taxon>
        <taxon>Atherinomorphae</taxon>
        <taxon>Cyprinodontiformes</taxon>
        <taxon>Goodeidae</taxon>
        <taxon>Ilyodon</taxon>
    </lineage>
</organism>